<evidence type="ECO:0000313" key="22">
    <source>
        <dbReference type="Proteomes" id="UP000269019"/>
    </source>
</evidence>
<keyword evidence="7" id="KW-1278">Translocase</keyword>
<reference evidence="21 22" key="1">
    <citation type="submission" date="2018-11" db="EMBL/GenBank/DDBJ databases">
        <authorList>
            <person name="Kleinhagauer T."/>
            <person name="Glaeser S.P."/>
            <person name="Spergser J."/>
            <person name="Ruckert C."/>
            <person name="Kaempfer P."/>
            <person name="Busse H.-J."/>
        </authorList>
    </citation>
    <scope>NUCLEOTIDE SEQUENCE [LARGE SCALE GENOMIC DNA]</scope>
    <source>
        <strain evidence="21 22">200CH</strain>
    </source>
</reference>
<keyword evidence="9 17" id="KW-1133">Transmembrane helix</keyword>
<keyword evidence="21" id="KW-0560">Oxidoreductase</keyword>
<dbReference type="GO" id="GO:0005507">
    <property type="term" value="F:copper ion binding"/>
    <property type="evidence" value="ECO:0007669"/>
    <property type="project" value="InterPro"/>
</dbReference>
<dbReference type="InterPro" id="IPR001505">
    <property type="entry name" value="Copper_CuA"/>
</dbReference>
<keyword evidence="8 14" id="KW-0249">Electron transport</keyword>
<feature type="domain" description="Cytochrome oxidase subunit II transmembrane region profile" evidence="20">
    <location>
        <begin position="35"/>
        <end position="136"/>
    </location>
</feature>
<dbReference type="InterPro" id="IPR011759">
    <property type="entry name" value="Cyt_c_oxidase_su2_TM_dom"/>
</dbReference>
<feature type="transmembrane region" description="Helical" evidence="17">
    <location>
        <begin position="60"/>
        <end position="83"/>
    </location>
</feature>
<feature type="transmembrane region" description="Helical" evidence="17">
    <location>
        <begin position="104"/>
        <end position="124"/>
    </location>
</feature>
<keyword evidence="3 14" id="KW-0813">Transport</keyword>
<keyword evidence="10 15" id="KW-0186">Copper</keyword>
<keyword evidence="22" id="KW-1185">Reference proteome</keyword>
<keyword evidence="5 14" id="KW-0812">Transmembrane</keyword>
<keyword evidence="6 15" id="KW-0479">Metal-binding</keyword>
<evidence type="ECO:0000256" key="12">
    <source>
        <dbReference type="ARBA" id="ARBA00024688"/>
    </source>
</evidence>
<dbReference type="Pfam" id="PF00116">
    <property type="entry name" value="COX2"/>
    <property type="match status" value="1"/>
</dbReference>
<dbReference type="RefSeq" id="WP_377739914.1">
    <property type="nucleotide sequence ID" value="NZ_CP033896.1"/>
</dbReference>
<evidence type="ECO:0000256" key="2">
    <source>
        <dbReference type="ARBA" id="ARBA00007866"/>
    </source>
</evidence>
<dbReference type="GO" id="GO:0042773">
    <property type="term" value="P:ATP synthesis coupled electron transport"/>
    <property type="evidence" value="ECO:0007669"/>
    <property type="project" value="TreeGrafter"/>
</dbReference>
<evidence type="ECO:0000256" key="7">
    <source>
        <dbReference type="ARBA" id="ARBA00022967"/>
    </source>
</evidence>
<dbReference type="InterPro" id="IPR045187">
    <property type="entry name" value="CcO_II"/>
</dbReference>
<dbReference type="InterPro" id="IPR036257">
    <property type="entry name" value="Cyt_c_oxidase_su2_TM_sf"/>
</dbReference>
<dbReference type="PANTHER" id="PTHR22888:SF9">
    <property type="entry name" value="CYTOCHROME C OXIDASE SUBUNIT 2"/>
    <property type="match status" value="1"/>
</dbReference>
<name>A0A3G6JAN1_9CORY</name>
<dbReference type="Proteomes" id="UP000269019">
    <property type="component" value="Chromosome"/>
</dbReference>
<dbReference type="SUPFAM" id="SSF81464">
    <property type="entry name" value="Cytochrome c oxidase subunit II-like, transmembrane region"/>
    <property type="match status" value="1"/>
</dbReference>
<evidence type="ECO:0000256" key="17">
    <source>
        <dbReference type="SAM" id="Phobius"/>
    </source>
</evidence>
<dbReference type="EC" id="7.1.1.9" evidence="15"/>
<organism evidence="21 22">
    <name type="scientific">Corynebacterium choanae</name>
    <dbReference type="NCBI Taxonomy" id="1862358"/>
    <lineage>
        <taxon>Bacteria</taxon>
        <taxon>Bacillati</taxon>
        <taxon>Actinomycetota</taxon>
        <taxon>Actinomycetes</taxon>
        <taxon>Mycobacteriales</taxon>
        <taxon>Corynebacteriaceae</taxon>
        <taxon>Corynebacterium</taxon>
    </lineage>
</organism>
<dbReference type="PANTHER" id="PTHR22888">
    <property type="entry name" value="CYTOCHROME C OXIDASE, SUBUNIT II"/>
    <property type="match status" value="1"/>
</dbReference>
<dbReference type="InterPro" id="IPR008972">
    <property type="entry name" value="Cupredoxin"/>
</dbReference>
<sequence precursor="true">MEHRIFTRLKKKALLTTALATGAMALAGCEVEGPHWAVFQLGWPDGITPEARAMENFWEWVWVAAWAIGIVMWGLMIYSIFAFSAKKAEKQGKDPIPNQLQYNVPLEIVLTTIPVVIVMTLFFFTVQTQDKVDALDKDPEVVVDVTAFQWNWKFGYREVTGLGAAADGQVWNGIDEERTATAELSKVDEAYREKMEKFAEERGVEPEDGPVNGRSKSDISYLHFNTIETLGTSEEVPVLVLPTETPIEFDLASADVSHSFWVPEFLFKRDAYPHPEASHAQRRFQVSKIEKEGAFVGRCAEMCGTYHAMMNFEIRAVSRDKFAEYMKFRIANPTAPNSEALKAIGEDPYATSTAPFVTGREDSRGVEKDGNYVELNETAR</sequence>
<dbReference type="GO" id="GO:0004129">
    <property type="term" value="F:cytochrome-c oxidase activity"/>
    <property type="evidence" value="ECO:0007669"/>
    <property type="project" value="UniProtKB-EC"/>
</dbReference>
<evidence type="ECO:0000256" key="6">
    <source>
        <dbReference type="ARBA" id="ARBA00022723"/>
    </source>
</evidence>
<feature type="signal peptide" evidence="18">
    <location>
        <begin position="1"/>
        <end position="27"/>
    </location>
</feature>
<dbReference type="SUPFAM" id="SSF49503">
    <property type="entry name" value="Cupredoxins"/>
    <property type="match status" value="1"/>
</dbReference>
<dbReference type="PROSITE" id="PS00078">
    <property type="entry name" value="COX2"/>
    <property type="match status" value="1"/>
</dbReference>
<gene>
    <name evidence="21" type="primary">ctaC</name>
    <name evidence="21" type="ORF">CCHOA_07930</name>
</gene>
<feature type="compositionally biased region" description="Basic and acidic residues" evidence="16">
    <location>
        <begin position="359"/>
        <end position="380"/>
    </location>
</feature>
<feature type="domain" description="Cytochrome oxidase subunit II copper A binding" evidence="19">
    <location>
        <begin position="138"/>
        <end position="328"/>
    </location>
</feature>
<evidence type="ECO:0000256" key="5">
    <source>
        <dbReference type="ARBA" id="ARBA00022692"/>
    </source>
</evidence>
<comment type="function">
    <text evidence="12 15">Subunits I and II form the functional core of the enzyme complex. Electrons originating in cytochrome c are transferred via heme a and Cu(A) to the binuclear center formed by heme a3 and Cu(B).</text>
</comment>
<evidence type="ECO:0000256" key="13">
    <source>
        <dbReference type="ARBA" id="ARBA00047816"/>
    </source>
</evidence>
<dbReference type="PROSITE" id="PS51257">
    <property type="entry name" value="PROKAR_LIPOPROTEIN"/>
    <property type="match status" value="1"/>
</dbReference>
<evidence type="ECO:0000259" key="20">
    <source>
        <dbReference type="PROSITE" id="PS50999"/>
    </source>
</evidence>
<evidence type="ECO:0000313" key="21">
    <source>
        <dbReference type="EMBL" id="AZA13978.1"/>
    </source>
</evidence>
<dbReference type="AlphaFoldDB" id="A0A3G6JAN1"/>
<keyword evidence="11 17" id="KW-0472">Membrane</keyword>
<comment type="cofactor">
    <cofactor evidence="15">
        <name>Cu cation</name>
        <dbReference type="ChEBI" id="CHEBI:23378"/>
    </cofactor>
    <text evidence="15">Binds a copper A center.</text>
</comment>
<evidence type="ECO:0000256" key="10">
    <source>
        <dbReference type="ARBA" id="ARBA00023008"/>
    </source>
</evidence>
<evidence type="ECO:0000256" key="4">
    <source>
        <dbReference type="ARBA" id="ARBA00022660"/>
    </source>
</evidence>
<dbReference type="EMBL" id="CP033896">
    <property type="protein sequence ID" value="AZA13978.1"/>
    <property type="molecule type" value="Genomic_DNA"/>
</dbReference>
<dbReference type="Gene3D" id="2.60.40.420">
    <property type="entry name" value="Cupredoxins - blue copper proteins"/>
    <property type="match status" value="1"/>
</dbReference>
<evidence type="ECO:0000259" key="19">
    <source>
        <dbReference type="PROSITE" id="PS50857"/>
    </source>
</evidence>
<dbReference type="GO" id="GO:0016491">
    <property type="term" value="F:oxidoreductase activity"/>
    <property type="evidence" value="ECO:0007669"/>
    <property type="project" value="UniProtKB-KW"/>
</dbReference>
<evidence type="ECO:0000256" key="8">
    <source>
        <dbReference type="ARBA" id="ARBA00022982"/>
    </source>
</evidence>
<evidence type="ECO:0000256" key="3">
    <source>
        <dbReference type="ARBA" id="ARBA00022448"/>
    </source>
</evidence>
<keyword evidence="18" id="KW-0732">Signal</keyword>
<dbReference type="Gene3D" id="1.10.287.90">
    <property type="match status" value="1"/>
</dbReference>
<comment type="catalytic activity">
    <reaction evidence="13 15">
        <text>4 Fe(II)-[cytochrome c] + O2 + 8 H(+)(in) = 4 Fe(III)-[cytochrome c] + 2 H2O + 4 H(+)(out)</text>
        <dbReference type="Rhea" id="RHEA:11436"/>
        <dbReference type="Rhea" id="RHEA-COMP:10350"/>
        <dbReference type="Rhea" id="RHEA-COMP:14399"/>
        <dbReference type="ChEBI" id="CHEBI:15377"/>
        <dbReference type="ChEBI" id="CHEBI:15378"/>
        <dbReference type="ChEBI" id="CHEBI:15379"/>
        <dbReference type="ChEBI" id="CHEBI:29033"/>
        <dbReference type="ChEBI" id="CHEBI:29034"/>
        <dbReference type="EC" id="7.1.1.9"/>
    </reaction>
</comment>
<dbReference type="PROSITE" id="PS50857">
    <property type="entry name" value="COX2_CUA"/>
    <property type="match status" value="1"/>
</dbReference>
<keyword evidence="4 14" id="KW-0679">Respiratory chain</keyword>
<evidence type="ECO:0000256" key="18">
    <source>
        <dbReference type="SAM" id="SignalP"/>
    </source>
</evidence>
<feature type="chain" id="PRO_5039575743" description="Cytochrome c oxidase subunit 2" evidence="18">
    <location>
        <begin position="28"/>
        <end position="380"/>
    </location>
</feature>
<dbReference type="Pfam" id="PF02790">
    <property type="entry name" value="COX2_TM"/>
    <property type="match status" value="1"/>
</dbReference>
<accession>A0A3G6JAN1</accession>
<feature type="region of interest" description="Disordered" evidence="16">
    <location>
        <begin position="352"/>
        <end position="380"/>
    </location>
</feature>
<comment type="subcellular location">
    <subcellularLocation>
        <location evidence="14">Cell membrane</location>
        <topology evidence="14">Multi-pass membrane protein</topology>
    </subcellularLocation>
    <subcellularLocation>
        <location evidence="1">Membrane</location>
        <topology evidence="1">Multi-pass membrane protein</topology>
    </subcellularLocation>
</comment>
<evidence type="ECO:0000256" key="11">
    <source>
        <dbReference type="ARBA" id="ARBA00023136"/>
    </source>
</evidence>
<comment type="similarity">
    <text evidence="2 14">Belongs to the cytochrome c oxidase subunit 2 family.</text>
</comment>
<dbReference type="GO" id="GO:0005886">
    <property type="term" value="C:plasma membrane"/>
    <property type="evidence" value="ECO:0007669"/>
    <property type="project" value="UniProtKB-SubCell"/>
</dbReference>
<protein>
    <recommendedName>
        <fullName evidence="15">Cytochrome c oxidase subunit 2</fullName>
        <ecNumber evidence="15">7.1.1.9</ecNumber>
    </recommendedName>
</protein>
<proteinExistence type="inferred from homology"/>
<dbReference type="PROSITE" id="PS50999">
    <property type="entry name" value="COX2_TM"/>
    <property type="match status" value="1"/>
</dbReference>
<dbReference type="InterPro" id="IPR002429">
    <property type="entry name" value="CcO_II-like_C"/>
</dbReference>
<evidence type="ECO:0000256" key="15">
    <source>
        <dbReference type="RuleBase" id="RU004024"/>
    </source>
</evidence>
<evidence type="ECO:0000256" key="16">
    <source>
        <dbReference type="SAM" id="MobiDB-lite"/>
    </source>
</evidence>
<dbReference type="KEGG" id="ccho:CCHOA_07930"/>
<evidence type="ECO:0000256" key="14">
    <source>
        <dbReference type="RuleBase" id="RU000456"/>
    </source>
</evidence>
<evidence type="ECO:0000256" key="9">
    <source>
        <dbReference type="ARBA" id="ARBA00022989"/>
    </source>
</evidence>
<evidence type="ECO:0000256" key="1">
    <source>
        <dbReference type="ARBA" id="ARBA00004141"/>
    </source>
</evidence>